<dbReference type="EMBL" id="VIGC01000013">
    <property type="protein sequence ID" value="TQE95509.1"/>
    <property type="molecule type" value="Genomic_DNA"/>
</dbReference>
<dbReference type="InParanoid" id="A0A540VFH7"/>
<keyword evidence="2" id="KW-1185">Reference proteome</keyword>
<dbReference type="InterPro" id="IPR052796">
    <property type="entry name" value="Nod_factor_sulfotransferase"/>
</dbReference>
<reference evidence="1 2" key="1">
    <citation type="submission" date="2019-06" db="EMBL/GenBank/DDBJ databases">
        <title>Genome sequence of Litorilinea aerophila BAA-2444.</title>
        <authorList>
            <person name="Maclea K.S."/>
            <person name="Maurais E.G."/>
            <person name="Iannazzi L.C."/>
        </authorList>
    </citation>
    <scope>NUCLEOTIDE SEQUENCE [LARGE SCALE GENOMIC DNA]</scope>
    <source>
        <strain evidence="1 2">ATCC BAA-2444</strain>
    </source>
</reference>
<dbReference type="PANTHER" id="PTHR32175">
    <property type="entry name" value="PROTEIN, PUTATIVE, EXPRESSED-RELATED"/>
    <property type="match status" value="1"/>
</dbReference>
<dbReference type="GO" id="GO:0016740">
    <property type="term" value="F:transferase activity"/>
    <property type="evidence" value="ECO:0007669"/>
    <property type="project" value="UniProtKB-KW"/>
</dbReference>
<dbReference type="SUPFAM" id="SSF52540">
    <property type="entry name" value="P-loop containing nucleoside triphosphate hydrolases"/>
    <property type="match status" value="1"/>
</dbReference>
<comment type="caution">
    <text evidence="1">The sequence shown here is derived from an EMBL/GenBank/DDBJ whole genome shotgun (WGS) entry which is preliminary data.</text>
</comment>
<protein>
    <submittedName>
        <fullName evidence="1">Sulfotransferase</fullName>
    </submittedName>
</protein>
<keyword evidence="1" id="KW-0808">Transferase</keyword>
<dbReference type="Pfam" id="PF13469">
    <property type="entry name" value="Sulfotransfer_3"/>
    <property type="match status" value="1"/>
</dbReference>
<dbReference type="Proteomes" id="UP000317371">
    <property type="component" value="Unassembled WGS sequence"/>
</dbReference>
<dbReference type="PANTHER" id="PTHR32175:SF26">
    <property type="entry name" value="PROTEIN, PUTATIVE, EXPRESSED-RELATED"/>
    <property type="match status" value="1"/>
</dbReference>
<organism evidence="1 2">
    <name type="scientific">Litorilinea aerophila</name>
    <dbReference type="NCBI Taxonomy" id="1204385"/>
    <lineage>
        <taxon>Bacteria</taxon>
        <taxon>Bacillati</taxon>
        <taxon>Chloroflexota</taxon>
        <taxon>Caldilineae</taxon>
        <taxon>Caldilineales</taxon>
        <taxon>Caldilineaceae</taxon>
        <taxon>Litorilinea</taxon>
    </lineage>
</organism>
<dbReference type="AlphaFoldDB" id="A0A540VFH7"/>
<dbReference type="OrthoDB" id="163257at2"/>
<gene>
    <name evidence="1" type="ORF">FKZ61_11745</name>
</gene>
<name>A0A540VFH7_9CHLR</name>
<proteinExistence type="predicted"/>
<dbReference type="Gene3D" id="3.40.50.300">
    <property type="entry name" value="P-loop containing nucleotide triphosphate hydrolases"/>
    <property type="match status" value="1"/>
</dbReference>
<evidence type="ECO:0000313" key="1">
    <source>
        <dbReference type="EMBL" id="TQE95509.1"/>
    </source>
</evidence>
<dbReference type="InterPro" id="IPR027417">
    <property type="entry name" value="P-loop_NTPase"/>
</dbReference>
<accession>A0A540VFH7</accession>
<sequence>MFRQMVRRGIAQVSHWRHMSYPMLRNLATEVGLIGSHRDYTRFIILGRSRSGSNFLRGLLNAHPQIVAFGEIFQTPDEIAWGLTGYGQSRYLRTLHREDPVRFLESQVYRRFPRSVAAVGFKIFYYHAQHDGWRPVWRYLAEQKDLRVIHIRRENILRTHLSRKRAMLTDTWVNVTGEPMTQPPVTLDYRECLEDFVTTRAWELRYDELFADHPKITVRYEDLDTDYAGEMARVQEFLGVSPQPVRPETYKQSTQPLSQAIANYAELRARFQGTEWESFFEE</sequence>
<evidence type="ECO:0000313" key="2">
    <source>
        <dbReference type="Proteomes" id="UP000317371"/>
    </source>
</evidence>